<dbReference type="GO" id="GO:1901137">
    <property type="term" value="P:carbohydrate derivative biosynthetic process"/>
    <property type="evidence" value="ECO:0007669"/>
    <property type="project" value="UniProtKB-ARBA"/>
</dbReference>
<evidence type="ECO:0000313" key="7">
    <source>
        <dbReference type="Proteomes" id="UP000053370"/>
    </source>
</evidence>
<keyword evidence="3" id="KW-1133">Transmembrane helix</keyword>
<keyword evidence="1" id="KW-0328">Glycosyltransferase</keyword>
<dbReference type="AlphaFoldDB" id="A0A0S7BZ91"/>
<keyword evidence="2 6" id="KW-0808">Transferase</keyword>
<name>A0A0S7BZ91_9CHLR</name>
<dbReference type="Gene3D" id="3.40.50.2000">
    <property type="entry name" value="Glycogen Phosphorylase B"/>
    <property type="match status" value="2"/>
</dbReference>
<dbReference type="CDD" id="cd03785">
    <property type="entry name" value="GT28_MurG"/>
    <property type="match status" value="1"/>
</dbReference>
<proteinExistence type="predicted"/>
<dbReference type="Pfam" id="PF03033">
    <property type="entry name" value="Glyco_transf_28"/>
    <property type="match status" value="1"/>
</dbReference>
<dbReference type="PANTHER" id="PTHR21015">
    <property type="entry name" value="UDP-N-ACETYLGLUCOSAMINE--N-ACETYLMURAMYL-(PENTAPEPTIDE) PYROPHOSPHORYL-UNDECAPRENOL N-ACETYLGLUCOSAMINE TRANSFERASE 1"/>
    <property type="match status" value="1"/>
</dbReference>
<accession>A0A0S7BZ91</accession>
<evidence type="ECO:0000259" key="5">
    <source>
        <dbReference type="Pfam" id="PF04101"/>
    </source>
</evidence>
<dbReference type="Proteomes" id="UP000053370">
    <property type="component" value="Unassembled WGS sequence"/>
</dbReference>
<feature type="domain" description="Glycosyl transferase family 28 C-terminal" evidence="5">
    <location>
        <begin position="169"/>
        <end position="327"/>
    </location>
</feature>
<dbReference type="Pfam" id="PF04101">
    <property type="entry name" value="Glyco_tran_28_C"/>
    <property type="match status" value="1"/>
</dbReference>
<keyword evidence="7" id="KW-1185">Reference proteome</keyword>
<evidence type="ECO:0000256" key="2">
    <source>
        <dbReference type="ARBA" id="ARBA00022679"/>
    </source>
</evidence>
<evidence type="ECO:0000259" key="4">
    <source>
        <dbReference type="Pfam" id="PF03033"/>
    </source>
</evidence>
<reference evidence="6" key="1">
    <citation type="journal article" date="2015" name="Genome Announc.">
        <title>Draft Genome Sequence of Anaerolineae Strain TC1, a Novel Isolate from a Methanogenic Wastewater Treatment System.</title>
        <authorList>
            <person name="Matsuura N."/>
            <person name="Tourlousse D.M."/>
            <person name="Sun L."/>
            <person name="Toyonaga M."/>
            <person name="Kuroda K."/>
            <person name="Ohashi A."/>
            <person name="Cruz R."/>
            <person name="Yamaguchi T."/>
            <person name="Sekiguchi Y."/>
        </authorList>
    </citation>
    <scope>NUCLEOTIDE SEQUENCE [LARGE SCALE GENOMIC DNA]</scope>
    <source>
        <strain evidence="6">TC1</strain>
    </source>
</reference>
<evidence type="ECO:0000256" key="3">
    <source>
        <dbReference type="SAM" id="Phobius"/>
    </source>
</evidence>
<sequence length="346" mass="38231">MAVIQERNNNPEDAVLWVGSEGGMESTIIQRAGIDYTEIPSAGVHGISLAKLPGNIFKLIKGFFASRRILKQFKPDVLFFTGGYVGFPMSLAAIRYPQLLFVPDIEPGIALKVLTRFSDTIAVICEESKKFLPKNKRIAVTGYPTRRDLKSWSPAEARKTMNLSSSKPVLFVFGGSKGARSINQAITSNLDNLLSICQIIHITGEPDWIEMQKIHESIDPMLKGDYHITPYLNEEMGAAFCSADLVLSRAGASTIGELPLFGLPAILVPYPYAWRYQKVNADYLSSKGAAIVIQDEELKDSVVSVIQDLMKNREKLTSMRKKMSALAVHGAARNIALLLEELSLRK</sequence>
<dbReference type="GO" id="GO:0005975">
    <property type="term" value="P:carbohydrate metabolic process"/>
    <property type="evidence" value="ECO:0007669"/>
    <property type="project" value="InterPro"/>
</dbReference>
<dbReference type="PATRIC" id="fig|1678840.3.peg.3263"/>
<dbReference type="PANTHER" id="PTHR21015:SF22">
    <property type="entry name" value="GLYCOSYLTRANSFERASE"/>
    <property type="match status" value="1"/>
</dbReference>
<feature type="transmembrane region" description="Helical" evidence="3">
    <location>
        <begin position="77"/>
        <end position="96"/>
    </location>
</feature>
<keyword evidence="3" id="KW-0472">Membrane</keyword>
<dbReference type="STRING" id="1678840.ATC1_131743"/>
<protein>
    <submittedName>
        <fullName evidence="6">UDP-N-acetylglucosamine:LPS N-acetylglucosamine transferase</fullName>
    </submittedName>
</protein>
<gene>
    <name evidence="6" type="ORF">ATC1_131743</name>
</gene>
<evidence type="ECO:0000256" key="1">
    <source>
        <dbReference type="ARBA" id="ARBA00022676"/>
    </source>
</evidence>
<dbReference type="InterPro" id="IPR007235">
    <property type="entry name" value="Glyco_trans_28_C"/>
</dbReference>
<dbReference type="EMBL" id="DF968181">
    <property type="protein sequence ID" value="GAP41747.1"/>
    <property type="molecule type" value="Genomic_DNA"/>
</dbReference>
<dbReference type="GO" id="GO:0016758">
    <property type="term" value="F:hexosyltransferase activity"/>
    <property type="evidence" value="ECO:0007669"/>
    <property type="project" value="InterPro"/>
</dbReference>
<keyword evidence="3" id="KW-0812">Transmembrane</keyword>
<dbReference type="InterPro" id="IPR004276">
    <property type="entry name" value="GlycoTrans_28_N"/>
</dbReference>
<organism evidence="6">
    <name type="scientific">Flexilinea flocculi</name>
    <dbReference type="NCBI Taxonomy" id="1678840"/>
    <lineage>
        <taxon>Bacteria</taxon>
        <taxon>Bacillati</taxon>
        <taxon>Chloroflexota</taxon>
        <taxon>Anaerolineae</taxon>
        <taxon>Anaerolineales</taxon>
        <taxon>Anaerolineaceae</taxon>
        <taxon>Flexilinea</taxon>
    </lineage>
</organism>
<evidence type="ECO:0000313" key="6">
    <source>
        <dbReference type="EMBL" id="GAP41747.1"/>
    </source>
</evidence>
<feature type="domain" description="Glycosyltransferase family 28 N-terminal" evidence="4">
    <location>
        <begin position="14"/>
        <end position="119"/>
    </location>
</feature>
<dbReference type="SUPFAM" id="SSF53756">
    <property type="entry name" value="UDP-Glycosyltransferase/glycogen phosphorylase"/>
    <property type="match status" value="1"/>
</dbReference>